<evidence type="ECO:0000313" key="2">
    <source>
        <dbReference type="Proteomes" id="UP000054248"/>
    </source>
</evidence>
<accession>A0A0C3QJB5</accession>
<evidence type="ECO:0000313" key="1">
    <source>
        <dbReference type="EMBL" id="KIO32325.1"/>
    </source>
</evidence>
<dbReference type="HOGENOM" id="CLU_1826704_0_0_1"/>
<organism evidence="1 2">
    <name type="scientific">Tulasnella calospora MUT 4182</name>
    <dbReference type="NCBI Taxonomy" id="1051891"/>
    <lineage>
        <taxon>Eukaryota</taxon>
        <taxon>Fungi</taxon>
        <taxon>Dikarya</taxon>
        <taxon>Basidiomycota</taxon>
        <taxon>Agaricomycotina</taxon>
        <taxon>Agaricomycetes</taxon>
        <taxon>Cantharellales</taxon>
        <taxon>Tulasnellaceae</taxon>
        <taxon>Tulasnella</taxon>
    </lineage>
</organism>
<keyword evidence="2" id="KW-1185">Reference proteome</keyword>
<dbReference type="OrthoDB" id="3187817at2759"/>
<sequence length="141" mass="15970">MSFDTSDRALRLIRTEELRLVNRAWKSVIDSTPLFWAFIPDEPSSDSKVVQGWIKKSGEITLHIFSKQRFRPPGGFMPLVAPYAHRWRTLELDARGCYISRYIRKPVPLLESFGVTSAFISPDTIVFGGVHPLLSTVPSGH</sequence>
<protein>
    <recommendedName>
        <fullName evidence="3">F-box domain-containing protein</fullName>
    </recommendedName>
</protein>
<reference evidence="2" key="2">
    <citation type="submission" date="2015-01" db="EMBL/GenBank/DDBJ databases">
        <title>Evolutionary Origins and Diversification of the Mycorrhizal Mutualists.</title>
        <authorList>
            <consortium name="DOE Joint Genome Institute"/>
            <consortium name="Mycorrhizal Genomics Consortium"/>
            <person name="Kohler A."/>
            <person name="Kuo A."/>
            <person name="Nagy L.G."/>
            <person name="Floudas D."/>
            <person name="Copeland A."/>
            <person name="Barry K.W."/>
            <person name="Cichocki N."/>
            <person name="Veneault-Fourrey C."/>
            <person name="LaButti K."/>
            <person name="Lindquist E.A."/>
            <person name="Lipzen A."/>
            <person name="Lundell T."/>
            <person name="Morin E."/>
            <person name="Murat C."/>
            <person name="Riley R."/>
            <person name="Ohm R."/>
            <person name="Sun H."/>
            <person name="Tunlid A."/>
            <person name="Henrissat B."/>
            <person name="Grigoriev I.V."/>
            <person name="Hibbett D.S."/>
            <person name="Martin F."/>
        </authorList>
    </citation>
    <scope>NUCLEOTIDE SEQUENCE [LARGE SCALE GENOMIC DNA]</scope>
    <source>
        <strain evidence="2">MUT 4182</strain>
    </source>
</reference>
<name>A0A0C3QJB5_9AGAM</name>
<dbReference type="Proteomes" id="UP000054248">
    <property type="component" value="Unassembled WGS sequence"/>
</dbReference>
<dbReference type="AlphaFoldDB" id="A0A0C3QJB5"/>
<gene>
    <name evidence="1" type="ORF">M407DRAFT_18640</name>
</gene>
<proteinExistence type="predicted"/>
<dbReference type="EMBL" id="KN822955">
    <property type="protein sequence ID" value="KIO32325.1"/>
    <property type="molecule type" value="Genomic_DNA"/>
</dbReference>
<reference evidence="1 2" key="1">
    <citation type="submission" date="2014-04" db="EMBL/GenBank/DDBJ databases">
        <authorList>
            <consortium name="DOE Joint Genome Institute"/>
            <person name="Kuo A."/>
            <person name="Girlanda M."/>
            <person name="Perotto S."/>
            <person name="Kohler A."/>
            <person name="Nagy L.G."/>
            <person name="Floudas D."/>
            <person name="Copeland A."/>
            <person name="Barry K.W."/>
            <person name="Cichocki N."/>
            <person name="Veneault-Fourrey C."/>
            <person name="LaButti K."/>
            <person name="Lindquist E.A."/>
            <person name="Lipzen A."/>
            <person name="Lundell T."/>
            <person name="Morin E."/>
            <person name="Murat C."/>
            <person name="Sun H."/>
            <person name="Tunlid A."/>
            <person name="Henrissat B."/>
            <person name="Grigoriev I.V."/>
            <person name="Hibbett D.S."/>
            <person name="Martin F."/>
            <person name="Nordberg H.P."/>
            <person name="Cantor M.N."/>
            <person name="Hua S.X."/>
        </authorList>
    </citation>
    <scope>NUCLEOTIDE SEQUENCE [LARGE SCALE GENOMIC DNA]</scope>
    <source>
        <strain evidence="1 2">MUT 4182</strain>
    </source>
</reference>
<evidence type="ECO:0008006" key="3">
    <source>
        <dbReference type="Google" id="ProtNLM"/>
    </source>
</evidence>